<reference evidence="1 2" key="1">
    <citation type="submission" date="2023-12" db="EMBL/GenBank/DDBJ databases">
        <title>Novel species of the genus Arcicella isolated from rivers.</title>
        <authorList>
            <person name="Lu H."/>
        </authorList>
    </citation>
    <scope>NUCLEOTIDE SEQUENCE [LARGE SCALE GENOMIC DNA]</scope>
    <source>
        <strain evidence="1 2">DC25W</strain>
    </source>
</reference>
<dbReference type="RefSeq" id="WP_323256074.1">
    <property type="nucleotide sequence ID" value="NZ_JAYGIM010000003.1"/>
</dbReference>
<dbReference type="Proteomes" id="UP001302222">
    <property type="component" value="Unassembled WGS sequence"/>
</dbReference>
<dbReference type="EMBL" id="JAYGIM010000003">
    <property type="protein sequence ID" value="MEA5425645.1"/>
    <property type="molecule type" value="Genomic_DNA"/>
</dbReference>
<proteinExistence type="predicted"/>
<evidence type="ECO:0000313" key="2">
    <source>
        <dbReference type="Proteomes" id="UP001302222"/>
    </source>
</evidence>
<accession>A0ABU5SED1</accession>
<keyword evidence="2" id="KW-1185">Reference proteome</keyword>
<comment type="caution">
    <text evidence="1">The sequence shown here is derived from an EMBL/GenBank/DDBJ whole genome shotgun (WGS) entry which is preliminary data.</text>
</comment>
<organism evidence="1 2">
    <name type="scientific">Arcicella lustrica</name>
    <dbReference type="NCBI Taxonomy" id="2984196"/>
    <lineage>
        <taxon>Bacteria</taxon>
        <taxon>Pseudomonadati</taxon>
        <taxon>Bacteroidota</taxon>
        <taxon>Cytophagia</taxon>
        <taxon>Cytophagales</taxon>
        <taxon>Flectobacillaceae</taxon>
        <taxon>Arcicella</taxon>
    </lineage>
</organism>
<protein>
    <submittedName>
        <fullName evidence="1">Uncharacterized protein</fullName>
    </submittedName>
</protein>
<name>A0ABU5SED1_9BACT</name>
<gene>
    <name evidence="1" type="ORF">VB798_03625</name>
</gene>
<evidence type="ECO:0000313" key="1">
    <source>
        <dbReference type="EMBL" id="MEA5425645.1"/>
    </source>
</evidence>
<sequence>MKTNEMKYEQIKSKFKLGIQNSDDWGLSLYILPLVSSKKKTIEILEIKEVPQRKIVPEMFDKAFWITYKINADFESFGKIDGILKVRYLIY</sequence>